<dbReference type="KEGG" id="ttu:TERTU_0413"/>
<dbReference type="InterPro" id="IPR013216">
    <property type="entry name" value="Methyltransf_11"/>
</dbReference>
<name>C5BME8_TERTT</name>
<dbReference type="SUPFAM" id="SSF53335">
    <property type="entry name" value="S-adenosyl-L-methionine-dependent methyltransferases"/>
    <property type="match status" value="1"/>
</dbReference>
<dbReference type="GO" id="GO:0032259">
    <property type="term" value="P:methylation"/>
    <property type="evidence" value="ECO:0007669"/>
    <property type="project" value="UniProtKB-KW"/>
</dbReference>
<feature type="domain" description="Methyltransferase type 11" evidence="1">
    <location>
        <begin position="18"/>
        <end position="126"/>
    </location>
</feature>
<dbReference type="Gene3D" id="3.40.50.150">
    <property type="entry name" value="Vaccinia Virus protein VP39"/>
    <property type="match status" value="1"/>
</dbReference>
<dbReference type="PANTHER" id="PTHR43591:SF24">
    <property type="entry name" value="2-METHOXY-6-POLYPRENYL-1,4-BENZOQUINOL METHYLASE, MITOCHONDRIAL"/>
    <property type="match status" value="1"/>
</dbReference>
<keyword evidence="2" id="KW-0808">Transferase</keyword>
<dbReference type="HOGENOM" id="CLU_079357_0_0_6"/>
<protein>
    <submittedName>
        <fullName evidence="2">SAM-dependent methyltransferase, UbiE family</fullName>
    </submittedName>
</protein>
<dbReference type="CDD" id="cd02440">
    <property type="entry name" value="AdoMet_MTases"/>
    <property type="match status" value="1"/>
</dbReference>
<dbReference type="RefSeq" id="WP_015818961.1">
    <property type="nucleotide sequence ID" value="NC_012997.1"/>
</dbReference>
<gene>
    <name evidence="2" type="ordered locus">TERTU_0413</name>
</gene>
<evidence type="ECO:0000259" key="1">
    <source>
        <dbReference type="Pfam" id="PF08241"/>
    </source>
</evidence>
<dbReference type="STRING" id="377629.TERTU_0413"/>
<keyword evidence="3" id="KW-1185">Reference proteome</keyword>
<dbReference type="Proteomes" id="UP000009080">
    <property type="component" value="Chromosome"/>
</dbReference>
<dbReference type="eggNOG" id="COG2226">
    <property type="taxonomic scope" value="Bacteria"/>
</dbReference>
<proteinExistence type="predicted"/>
<organism evidence="2 3">
    <name type="scientific">Teredinibacter turnerae (strain ATCC 39867 / T7901)</name>
    <dbReference type="NCBI Taxonomy" id="377629"/>
    <lineage>
        <taxon>Bacteria</taxon>
        <taxon>Pseudomonadati</taxon>
        <taxon>Pseudomonadota</taxon>
        <taxon>Gammaproteobacteria</taxon>
        <taxon>Cellvibrionales</taxon>
        <taxon>Cellvibrionaceae</taxon>
        <taxon>Teredinibacter</taxon>
    </lineage>
</organism>
<dbReference type="OrthoDB" id="9760689at2"/>
<dbReference type="GO" id="GO:0008757">
    <property type="term" value="F:S-adenosylmethionine-dependent methyltransferase activity"/>
    <property type="evidence" value="ECO:0007669"/>
    <property type="project" value="InterPro"/>
</dbReference>
<reference evidence="2 3" key="1">
    <citation type="journal article" date="2009" name="PLoS ONE">
        <title>The complete genome of Teredinibacter turnerae T7901: an intracellular endosymbiont of marine wood-boring bivalves (shipworms).</title>
        <authorList>
            <person name="Yang J.C."/>
            <person name="Madupu R."/>
            <person name="Durkin A.S."/>
            <person name="Ekborg N.A."/>
            <person name="Pedamallu C.S."/>
            <person name="Hostetler J.B."/>
            <person name="Radune D."/>
            <person name="Toms B.S."/>
            <person name="Henrissat B."/>
            <person name="Coutinho P.M."/>
            <person name="Schwarz S."/>
            <person name="Field L."/>
            <person name="Trindade-Silva A.E."/>
            <person name="Soares C.A.G."/>
            <person name="Elshahawi S."/>
            <person name="Hanora A."/>
            <person name="Schmidt E.W."/>
            <person name="Haygood M.G."/>
            <person name="Posfai J."/>
            <person name="Benner J."/>
            <person name="Madinger C."/>
            <person name="Nove J."/>
            <person name="Anton B."/>
            <person name="Chaudhary K."/>
            <person name="Foster J."/>
            <person name="Holman A."/>
            <person name="Kumar S."/>
            <person name="Lessard P.A."/>
            <person name="Luyten Y.A."/>
            <person name="Slatko B."/>
            <person name="Wood N."/>
            <person name="Wu B."/>
            <person name="Teplitski M."/>
            <person name="Mougous J.D."/>
            <person name="Ward N."/>
            <person name="Eisen J.A."/>
            <person name="Badger J.H."/>
            <person name="Distel D.L."/>
        </authorList>
    </citation>
    <scope>NUCLEOTIDE SEQUENCE [LARGE SCALE GENOMIC DNA]</scope>
    <source>
        <strain evidence="3">ATCC 39867 / T7901</strain>
    </source>
</reference>
<dbReference type="Pfam" id="PF08241">
    <property type="entry name" value="Methyltransf_11"/>
    <property type="match status" value="1"/>
</dbReference>
<dbReference type="InterPro" id="IPR029063">
    <property type="entry name" value="SAM-dependent_MTases_sf"/>
</dbReference>
<dbReference type="PANTHER" id="PTHR43591">
    <property type="entry name" value="METHYLTRANSFERASE"/>
    <property type="match status" value="1"/>
</dbReference>
<dbReference type="EMBL" id="CP001614">
    <property type="protein sequence ID" value="ACR12849.1"/>
    <property type="molecule type" value="Genomic_DNA"/>
</dbReference>
<evidence type="ECO:0000313" key="3">
    <source>
        <dbReference type="Proteomes" id="UP000009080"/>
    </source>
</evidence>
<dbReference type="AlphaFoldDB" id="C5BME8"/>
<evidence type="ECO:0000313" key="2">
    <source>
        <dbReference type="EMBL" id="ACR12849.1"/>
    </source>
</evidence>
<accession>C5BME8</accession>
<keyword evidence="2" id="KW-0489">Methyltransferase</keyword>
<sequence length="246" mass="27949">MLTIRPEKLPLKPGDCVLDLGCGEGRHTLGLYFSAPLGELSGQLSLIGIDISAIDLATANKRKTDFPLPESQRAGIQFVRGDGLKLPLPDASVDHLICSEVLEHIPDYHAMLREINRVLKPGGTLCVSVPRAWPERICWWLEPRYHQVAGGHIRIFNRASLKRDLRSHGIQLFFEHGAHALHAPYWWLKCLFWDRGDRFWPVQVYHRFLVWDLFRAPWLTRSLDKLLNPLLGKSIVIYGVKGPGAQ</sequence>